<dbReference type="InterPro" id="IPR038765">
    <property type="entry name" value="Papain-like_cys_pep_sf"/>
</dbReference>
<dbReference type="PANTHER" id="PTHR43982">
    <property type="entry name" value="UBIQUITIN CARBOXYL-TERMINAL HYDROLASE"/>
    <property type="match status" value="1"/>
</dbReference>
<protein>
    <recommendedName>
        <fullName evidence="2">ubiquitinyl hydrolase 1</fullName>
        <ecNumber evidence="2">3.4.19.12</ecNumber>
    </recommendedName>
</protein>
<dbReference type="Pfam" id="PF13446">
    <property type="entry name" value="RPT"/>
    <property type="match status" value="2"/>
</dbReference>
<name>A0A179FMR2_METCM</name>
<evidence type="ECO:0000256" key="2">
    <source>
        <dbReference type="ARBA" id="ARBA00012759"/>
    </source>
</evidence>
<dbReference type="PROSITE" id="PS00972">
    <property type="entry name" value="USP_1"/>
    <property type="match status" value="1"/>
</dbReference>
<dbReference type="GeneID" id="28850769"/>
<keyword evidence="3" id="KW-0645">Protease</keyword>
<dbReference type="InterPro" id="IPR001394">
    <property type="entry name" value="Peptidase_C19_UCH"/>
</dbReference>
<dbReference type="GO" id="GO:0061136">
    <property type="term" value="P:regulation of proteasomal protein catabolic process"/>
    <property type="evidence" value="ECO:0007669"/>
    <property type="project" value="TreeGrafter"/>
</dbReference>
<dbReference type="RefSeq" id="XP_018143538.1">
    <property type="nucleotide sequence ID" value="XM_018286775.1"/>
</dbReference>
<dbReference type="InterPro" id="IPR044635">
    <property type="entry name" value="UBP14-like"/>
</dbReference>
<dbReference type="GO" id="GO:0004843">
    <property type="term" value="F:cysteine-type deubiquitinase activity"/>
    <property type="evidence" value="ECO:0007669"/>
    <property type="project" value="UniProtKB-EC"/>
</dbReference>
<dbReference type="InterPro" id="IPR025305">
    <property type="entry name" value="UCH_repeat_domain"/>
</dbReference>
<evidence type="ECO:0000256" key="4">
    <source>
        <dbReference type="ARBA" id="ARBA00022786"/>
    </source>
</evidence>
<evidence type="ECO:0000256" key="7">
    <source>
        <dbReference type="SAM" id="MobiDB-lite"/>
    </source>
</evidence>
<evidence type="ECO:0000256" key="6">
    <source>
        <dbReference type="ARBA" id="ARBA00022807"/>
    </source>
</evidence>
<dbReference type="KEGG" id="pchm:VFPPC_07999"/>
<gene>
    <name evidence="9" type="ORF">VFPPC_07999</name>
</gene>
<dbReference type="InterPro" id="IPR028889">
    <property type="entry name" value="USP"/>
</dbReference>
<sequence>MTGHYDLRSQGQEPSPYATLPGTSPAGFVQHNMTAMKSNLAPGREIAGCNPSRWVYELLNNNFTVCDLFERARHAKLQSTYTWDHPHKLVMNGNQSFSTPSSRILSSICLDCHFHFVFKMTWDVTHNYGLCDQNQSSWPLRDNQFPWHHLVWVGSASDQDIAQDNTKHCPLLAREHFVCSAPPCTFQVTLEVSEPRMPQAWVKLLLDREAICEQLRVAKEQEPSRYEGATDEWAYQATLNLNTYLKNLLESSPEDARSISKRNKRFAVLFGPRCFDMFRQLEFTEKVDVRDGVDEGSFTPSPPPPAGGPTGVTEIGTYRSYLEDVRAEVQCLIHKAGQAAEKPTIITPVLHADLGCQEVPNAATNALVNVERYKLIGVLPNQSREAVVNAYKRQWDLLPNRRRALVDAIMGIANDTGDELLSDYAITQSSVFDNQAHIPATNDDDGLVPQALNFLSLQPPNNYSADSLIQAFRQKLARDPADATTARSMLLLIAQNSNDDIYQAQLLMEADAKMSLETSRTILDLKNTDAPWETVYEATKKKIEASKSKEATQVYLDALEAIADHTSSPALKQAAMELRQENGIYGVKAKDDNAPVNYALPVGLHNIGNTCYLNSLLQYLFTVKPVRDIVLNYDDVKLALDDESIKSRLLGGNKMQMDRGEAVVAQAFAKELSELFQNLKAAKQSATKPSQRLANAVLLSTHTLLHNPKQSSEQPIGPQPPPLPARPSPAPPAQAAEDVDMANVSVTDVPDVSEMASTSSSRTLVDQEDARSDHSYEKVETVQGSGQPAGVTDVTTSKDNNTQEADKSTEIPTQAKDTEAAIAVPKDAVGGSQDVDMADAVEPETVDQKVLNALEHQKRSSGTDQQDVEEVMGSIINRLQAAIQPTSVDQKTGIQLENIMETFFVTTVNYTKKFDENKYQSEISFDRSITAFPAPDGPCSLYDALGRNFDQQILEESKLSRYTAIKTLPPVLHILIQRSQSMGSKNGNAVVIPETLYLDRYMDAPHESPVFRRRVEDWALSDRISDLRSQIAKVDSNPNYISYLERYSAGTLDTNEASGTTNAGQINGDAPEIVSAPEENWDFDGPVEEDFLLVTPSTSASSEQPTTHEPKALNIRETDSTIRQMMEAELQQREQTLKEHQGSLDGTPYRLHAVICHRGHLMSGHYWVWIHDFEESTWRWYNDADVKENKNTAEVLETLSTSGEPYFLCYVRDGDKDDYVNVPKRQPPTPPSEPQDTPASEMVTDKDGDIDAVAEVVAPVIEGIEPVNQGISPKRGNGSDETQRMQE</sequence>
<dbReference type="PROSITE" id="PS50235">
    <property type="entry name" value="USP_3"/>
    <property type="match status" value="1"/>
</dbReference>
<feature type="compositionally biased region" description="Pro residues" evidence="7">
    <location>
        <begin position="717"/>
        <end position="732"/>
    </location>
</feature>
<comment type="catalytic activity">
    <reaction evidence="1">
        <text>Thiol-dependent hydrolysis of ester, thioester, amide, peptide and isopeptide bonds formed by the C-terminal Gly of ubiquitin (a 76-residue protein attached to proteins as an intracellular targeting signal).</text>
        <dbReference type="EC" id="3.4.19.12"/>
    </reaction>
</comment>
<keyword evidence="10" id="KW-1185">Reference proteome</keyword>
<evidence type="ECO:0000259" key="8">
    <source>
        <dbReference type="PROSITE" id="PS50235"/>
    </source>
</evidence>
<evidence type="ECO:0000256" key="3">
    <source>
        <dbReference type="ARBA" id="ARBA00022670"/>
    </source>
</evidence>
<evidence type="ECO:0000256" key="1">
    <source>
        <dbReference type="ARBA" id="ARBA00000707"/>
    </source>
</evidence>
<dbReference type="EC" id="3.4.19.12" evidence="2"/>
<evidence type="ECO:0000313" key="10">
    <source>
        <dbReference type="Proteomes" id="UP000078397"/>
    </source>
</evidence>
<feature type="compositionally biased region" description="Polar residues" evidence="7">
    <location>
        <begin position="755"/>
        <end position="764"/>
    </location>
</feature>
<dbReference type="InterPro" id="IPR018200">
    <property type="entry name" value="USP_CS"/>
</dbReference>
<feature type="compositionally biased region" description="Basic and acidic residues" evidence="7">
    <location>
        <begin position="768"/>
        <end position="780"/>
    </location>
</feature>
<dbReference type="GO" id="GO:0043161">
    <property type="term" value="P:proteasome-mediated ubiquitin-dependent protein catabolic process"/>
    <property type="evidence" value="ECO:0007669"/>
    <property type="project" value="InterPro"/>
</dbReference>
<feature type="region of interest" description="Disordered" evidence="7">
    <location>
        <begin position="1"/>
        <end position="22"/>
    </location>
</feature>
<dbReference type="PANTHER" id="PTHR43982:SF6">
    <property type="entry name" value="UBIQUITIN CARBOXYL-TERMINAL HYDROLASE 2-RELATED"/>
    <property type="match status" value="1"/>
</dbReference>
<comment type="caution">
    <text evidence="9">The sequence shown here is derived from an EMBL/GenBank/DDBJ whole genome shotgun (WGS) entry which is preliminary data.</text>
</comment>
<dbReference type="Pfam" id="PF00443">
    <property type="entry name" value="UCH"/>
    <property type="match status" value="1"/>
</dbReference>
<dbReference type="STRING" id="1380566.A0A179FMR2"/>
<evidence type="ECO:0000313" key="9">
    <source>
        <dbReference type="EMBL" id="OAQ66451.1"/>
    </source>
</evidence>
<reference evidence="9 10" key="1">
    <citation type="journal article" date="2016" name="PLoS Pathog.">
        <title>Biosynthesis of antibiotic leucinostatins in bio-control fungus Purpureocillium lilacinum and their inhibition on phytophthora revealed by genome mining.</title>
        <authorList>
            <person name="Wang G."/>
            <person name="Liu Z."/>
            <person name="Lin R."/>
            <person name="Li E."/>
            <person name="Mao Z."/>
            <person name="Ling J."/>
            <person name="Yang Y."/>
            <person name="Yin W.B."/>
            <person name="Xie B."/>
        </authorList>
    </citation>
    <scope>NUCLEOTIDE SEQUENCE [LARGE SCALE GENOMIC DNA]</scope>
    <source>
        <strain evidence="9">170</strain>
    </source>
</reference>
<feature type="region of interest" description="Disordered" evidence="7">
    <location>
        <begin position="749"/>
        <end position="817"/>
    </location>
</feature>
<feature type="compositionally biased region" description="Polar residues" evidence="7">
    <location>
        <begin position="793"/>
        <end position="803"/>
    </location>
</feature>
<dbReference type="SUPFAM" id="SSF54001">
    <property type="entry name" value="Cysteine proteinases"/>
    <property type="match status" value="1"/>
</dbReference>
<feature type="domain" description="USP" evidence="8">
    <location>
        <begin position="602"/>
        <end position="1213"/>
    </location>
</feature>
<feature type="compositionally biased region" description="Basic and acidic residues" evidence="7">
    <location>
        <begin position="1277"/>
        <end position="1287"/>
    </location>
</feature>
<dbReference type="OrthoDB" id="2420415at2759"/>
<keyword evidence="6" id="KW-0788">Thiol protease</keyword>
<keyword evidence="5 9" id="KW-0378">Hydrolase</keyword>
<organism evidence="9 10">
    <name type="scientific">Pochonia chlamydosporia 170</name>
    <dbReference type="NCBI Taxonomy" id="1380566"/>
    <lineage>
        <taxon>Eukaryota</taxon>
        <taxon>Fungi</taxon>
        <taxon>Dikarya</taxon>
        <taxon>Ascomycota</taxon>
        <taxon>Pezizomycotina</taxon>
        <taxon>Sordariomycetes</taxon>
        <taxon>Hypocreomycetidae</taxon>
        <taxon>Hypocreales</taxon>
        <taxon>Clavicipitaceae</taxon>
        <taxon>Pochonia</taxon>
    </lineage>
</organism>
<feature type="region of interest" description="Disordered" evidence="7">
    <location>
        <begin position="1264"/>
        <end position="1287"/>
    </location>
</feature>
<evidence type="ECO:0000256" key="5">
    <source>
        <dbReference type="ARBA" id="ARBA00022801"/>
    </source>
</evidence>
<dbReference type="PROSITE" id="PS00973">
    <property type="entry name" value="USP_2"/>
    <property type="match status" value="1"/>
</dbReference>
<accession>A0A179FMR2</accession>
<dbReference type="GO" id="GO:0016579">
    <property type="term" value="P:protein deubiquitination"/>
    <property type="evidence" value="ECO:0007669"/>
    <property type="project" value="InterPro"/>
</dbReference>
<feature type="region of interest" description="Disordered" evidence="7">
    <location>
        <begin position="708"/>
        <end position="735"/>
    </location>
</feature>
<proteinExistence type="predicted"/>
<dbReference type="Proteomes" id="UP000078397">
    <property type="component" value="Unassembled WGS sequence"/>
</dbReference>
<feature type="region of interest" description="Disordered" evidence="7">
    <location>
        <begin position="1218"/>
        <end position="1251"/>
    </location>
</feature>
<dbReference type="GO" id="GO:0070628">
    <property type="term" value="F:proteasome binding"/>
    <property type="evidence" value="ECO:0007669"/>
    <property type="project" value="TreeGrafter"/>
</dbReference>
<dbReference type="Gene3D" id="3.90.70.10">
    <property type="entry name" value="Cysteine proteinases"/>
    <property type="match status" value="2"/>
</dbReference>
<dbReference type="EMBL" id="LSBJ02000004">
    <property type="protein sequence ID" value="OAQ66451.1"/>
    <property type="molecule type" value="Genomic_DNA"/>
</dbReference>
<keyword evidence="4" id="KW-0833">Ubl conjugation pathway</keyword>
<dbReference type="CDD" id="cd02666">
    <property type="entry name" value="Peptidase_C19J"/>
    <property type="match status" value="1"/>
</dbReference>